<dbReference type="InterPro" id="IPR050297">
    <property type="entry name" value="LipidA_mod_glycosyltrf_83"/>
</dbReference>
<feature type="transmembrane region" description="Helical" evidence="8">
    <location>
        <begin position="475"/>
        <end position="496"/>
    </location>
</feature>
<feature type="transmembrane region" description="Helical" evidence="8">
    <location>
        <begin position="181"/>
        <end position="202"/>
    </location>
</feature>
<proteinExistence type="predicted"/>
<reference evidence="9 10" key="1">
    <citation type="submission" date="2019-11" db="EMBL/GenBank/DDBJ databases">
        <title>Genome sequence of Moorella glycerini DSM11254.</title>
        <authorList>
            <person name="Poehlein A."/>
            <person name="Boeer T."/>
            <person name="Daniel R."/>
        </authorList>
    </citation>
    <scope>NUCLEOTIDE SEQUENCE [LARGE SCALE GENOMIC DNA]</scope>
    <source>
        <strain evidence="9 10">DSM 11254</strain>
    </source>
</reference>
<feature type="transmembrane region" description="Helical" evidence="8">
    <location>
        <begin position="426"/>
        <end position="441"/>
    </location>
</feature>
<name>A0A6I5ZMY3_9FIRM</name>
<evidence type="ECO:0000256" key="1">
    <source>
        <dbReference type="ARBA" id="ARBA00004651"/>
    </source>
</evidence>
<comment type="subcellular location">
    <subcellularLocation>
        <location evidence="1">Cell membrane</location>
        <topology evidence="1">Multi-pass membrane protein</topology>
    </subcellularLocation>
</comment>
<dbReference type="OrthoDB" id="5173339at2"/>
<feature type="transmembrane region" description="Helical" evidence="8">
    <location>
        <begin position="233"/>
        <end position="250"/>
    </location>
</feature>
<dbReference type="PANTHER" id="PTHR33908:SF11">
    <property type="entry name" value="MEMBRANE PROTEIN"/>
    <property type="match status" value="1"/>
</dbReference>
<evidence type="ECO:0000256" key="4">
    <source>
        <dbReference type="ARBA" id="ARBA00022679"/>
    </source>
</evidence>
<feature type="transmembrane region" description="Helical" evidence="8">
    <location>
        <begin position="37"/>
        <end position="55"/>
    </location>
</feature>
<feature type="transmembrane region" description="Helical" evidence="8">
    <location>
        <begin position="257"/>
        <end position="273"/>
    </location>
</feature>
<evidence type="ECO:0000256" key="2">
    <source>
        <dbReference type="ARBA" id="ARBA00022475"/>
    </source>
</evidence>
<keyword evidence="4" id="KW-0808">Transferase</keyword>
<feature type="transmembrane region" description="Helical" evidence="8">
    <location>
        <begin position="402"/>
        <end position="419"/>
    </location>
</feature>
<dbReference type="GO" id="GO:0005886">
    <property type="term" value="C:plasma membrane"/>
    <property type="evidence" value="ECO:0007669"/>
    <property type="project" value="UniProtKB-SubCell"/>
</dbReference>
<dbReference type="GO" id="GO:0016763">
    <property type="term" value="F:pentosyltransferase activity"/>
    <property type="evidence" value="ECO:0007669"/>
    <property type="project" value="TreeGrafter"/>
</dbReference>
<keyword evidence="2" id="KW-1003">Cell membrane</keyword>
<evidence type="ECO:0000256" key="8">
    <source>
        <dbReference type="SAM" id="Phobius"/>
    </source>
</evidence>
<keyword evidence="7 8" id="KW-0472">Membrane</keyword>
<feature type="transmembrane region" description="Helical" evidence="8">
    <location>
        <begin position="6"/>
        <end position="25"/>
    </location>
</feature>
<feature type="transmembrane region" description="Helical" evidence="8">
    <location>
        <begin position="61"/>
        <end position="83"/>
    </location>
</feature>
<organism evidence="9 10">
    <name type="scientific">Neomoorella glycerini</name>
    <dbReference type="NCBI Taxonomy" id="55779"/>
    <lineage>
        <taxon>Bacteria</taxon>
        <taxon>Bacillati</taxon>
        <taxon>Bacillota</taxon>
        <taxon>Clostridia</taxon>
        <taxon>Neomoorellales</taxon>
        <taxon>Neomoorellaceae</taxon>
        <taxon>Neomoorella</taxon>
    </lineage>
</organism>
<evidence type="ECO:0000256" key="5">
    <source>
        <dbReference type="ARBA" id="ARBA00022692"/>
    </source>
</evidence>
<keyword evidence="3" id="KW-0328">Glycosyltransferase</keyword>
<evidence type="ECO:0000313" key="10">
    <source>
        <dbReference type="Proteomes" id="UP000425916"/>
    </source>
</evidence>
<evidence type="ECO:0000256" key="7">
    <source>
        <dbReference type="ARBA" id="ARBA00023136"/>
    </source>
</evidence>
<protein>
    <submittedName>
        <fullName evidence="9">Uncharacterized protein</fullName>
    </submittedName>
</protein>
<evidence type="ECO:0000256" key="6">
    <source>
        <dbReference type="ARBA" id="ARBA00022989"/>
    </source>
</evidence>
<keyword evidence="6 8" id="KW-1133">Transmembrane helix</keyword>
<dbReference type="AlphaFoldDB" id="A0A6I5ZMY3"/>
<keyword evidence="5 8" id="KW-0812">Transmembrane</keyword>
<feature type="transmembrane region" description="Helical" evidence="8">
    <location>
        <begin position="209"/>
        <end position="227"/>
    </location>
</feature>
<gene>
    <name evidence="9" type="ORF">MGLY_05330</name>
</gene>
<feature type="transmembrane region" description="Helical" evidence="8">
    <location>
        <begin position="308"/>
        <end position="328"/>
    </location>
</feature>
<evidence type="ECO:0000256" key="3">
    <source>
        <dbReference type="ARBA" id="ARBA00022676"/>
    </source>
</evidence>
<dbReference type="GO" id="GO:0009103">
    <property type="term" value="P:lipopolysaccharide biosynthetic process"/>
    <property type="evidence" value="ECO:0007669"/>
    <property type="project" value="UniProtKB-ARBA"/>
</dbReference>
<dbReference type="PANTHER" id="PTHR33908">
    <property type="entry name" value="MANNOSYLTRANSFERASE YKCB-RELATED"/>
    <property type="match status" value="1"/>
</dbReference>
<feature type="transmembrane region" description="Helical" evidence="8">
    <location>
        <begin position="447"/>
        <end position="463"/>
    </location>
</feature>
<feature type="transmembrane region" description="Helical" evidence="8">
    <location>
        <begin position="103"/>
        <end position="126"/>
    </location>
</feature>
<sequence>MGAGCLSWLVFAGGNLIVLLTAYFLTRRRGLAPAEKFLAIFAVATGQIVFTMLLAGTVLRLTITTLLVLNLILLAAAILLGHLFPGPNRAPVTRPDVSWRHNFWARLLLFLALLETAWLIFLGYLFPPYAWDSLYYHLTAVATWLQSGRIVLSPYTLWANVYPMNTELIFAWNMLFSGSDLLVDLTQLPFALAGGLAVYALGRETGLQQANSAVAACLFFLTPIVLVQSKTCYVDVAFAAMFLAAFYFAYRYYHCPRRVYLLLAALASGLIFGMKASAAPYVATVFLLIIAGNWMARRATNHPFRQSLLPSLVILSGALLLWGSFWYLRNWLAYGNPLFPFTFKVLGYTLWSGQGSVADLVMVKNMPPELAGLPAWQQLLRSWQETSGPYTFDQRLGGFGPQWLYLELPALAVTFILALARGHRRLLLLLLPLVLLFWLQPSNWWTRYTIFIVAAGTLSLAYLEERLPGFWARPLRAATLALVIISLAGSLTHGYFTPQVIGRFLALPPEQRTFFQLTPWGDELAWVARVPPGSRIAFTETAFPYLLFGPRLENRVYRVIATSEEDMLRQLRENNSQYFLTTTTSAYYHWAQRNSQIFQPFFSYGDYVAFKVLK</sequence>
<accession>A0A6I5ZMY3</accession>
<dbReference type="Proteomes" id="UP000425916">
    <property type="component" value="Chromosome"/>
</dbReference>
<evidence type="ECO:0000313" key="9">
    <source>
        <dbReference type="EMBL" id="QGP91206.1"/>
    </source>
</evidence>
<keyword evidence="10" id="KW-1185">Reference proteome</keyword>
<dbReference type="EMBL" id="CP046244">
    <property type="protein sequence ID" value="QGP91206.1"/>
    <property type="molecule type" value="Genomic_DNA"/>
</dbReference>